<evidence type="ECO:0000256" key="3">
    <source>
        <dbReference type="ARBA" id="ARBA00023125"/>
    </source>
</evidence>
<dbReference type="InterPro" id="IPR036388">
    <property type="entry name" value="WH-like_DNA-bd_sf"/>
</dbReference>
<dbReference type="PIRSF" id="PIRSF019455">
    <property type="entry name" value="CopR_AtkY"/>
    <property type="match status" value="1"/>
</dbReference>
<dbReference type="InterPro" id="IPR036390">
    <property type="entry name" value="WH_DNA-bd_sf"/>
</dbReference>
<dbReference type="Gene3D" id="1.10.10.10">
    <property type="entry name" value="Winged helix-like DNA-binding domain superfamily/Winged helix DNA-binding domain"/>
    <property type="match status" value="1"/>
</dbReference>
<dbReference type="AlphaFoldDB" id="A0A498CMH1"/>
<dbReference type="GO" id="GO:0003677">
    <property type="term" value="F:DNA binding"/>
    <property type="evidence" value="ECO:0007669"/>
    <property type="project" value="UniProtKB-KW"/>
</dbReference>
<dbReference type="InterPro" id="IPR005650">
    <property type="entry name" value="BlaI_family"/>
</dbReference>
<dbReference type="SUPFAM" id="SSF46785">
    <property type="entry name" value="Winged helix' DNA-binding domain"/>
    <property type="match status" value="1"/>
</dbReference>
<reference evidence="5 6" key="1">
    <citation type="submission" date="2018-10" db="EMBL/GenBank/DDBJ databases">
        <title>Anaerotruncus faecis sp. nov., isolated from human feces.</title>
        <authorList>
            <person name="Wang Y.-J."/>
        </authorList>
    </citation>
    <scope>NUCLEOTIDE SEQUENCE [LARGE SCALE GENOMIC DNA]</scope>
    <source>
        <strain evidence="5 6">22A2-44</strain>
    </source>
</reference>
<accession>A0A498CMH1</accession>
<evidence type="ECO:0000256" key="4">
    <source>
        <dbReference type="ARBA" id="ARBA00023163"/>
    </source>
</evidence>
<proteinExistence type="inferred from homology"/>
<keyword evidence="3" id="KW-0238">DNA-binding</keyword>
<keyword evidence="6" id="KW-1185">Reference proteome</keyword>
<gene>
    <name evidence="5" type="ORF">D4A47_12275</name>
</gene>
<name>A0A498CMH1_9FIRM</name>
<dbReference type="EMBL" id="RCHT01000034">
    <property type="protein sequence ID" value="RLL08191.1"/>
    <property type="molecule type" value="Genomic_DNA"/>
</dbReference>
<dbReference type="Gene3D" id="1.10.4040.10">
    <property type="entry name" value="Penicillinase repressor domain"/>
    <property type="match status" value="1"/>
</dbReference>
<evidence type="ECO:0000256" key="1">
    <source>
        <dbReference type="ARBA" id="ARBA00011046"/>
    </source>
</evidence>
<comment type="similarity">
    <text evidence="1">Belongs to the BlaI transcriptional regulatory family.</text>
</comment>
<dbReference type="GO" id="GO:0045892">
    <property type="term" value="P:negative regulation of DNA-templated transcription"/>
    <property type="evidence" value="ECO:0007669"/>
    <property type="project" value="InterPro"/>
</dbReference>
<keyword evidence="2" id="KW-0805">Transcription regulation</keyword>
<comment type="caution">
    <text evidence="5">The sequence shown here is derived from an EMBL/GenBank/DDBJ whole genome shotgun (WGS) entry which is preliminary data.</text>
</comment>
<organism evidence="5 6">
    <name type="scientific">Anaerotruncus massiliensis</name>
    <name type="common">ex Liu et al. 2021</name>
    <dbReference type="NCBI Taxonomy" id="2321404"/>
    <lineage>
        <taxon>Bacteria</taxon>
        <taxon>Bacillati</taxon>
        <taxon>Bacillota</taxon>
        <taxon>Clostridia</taxon>
        <taxon>Eubacteriales</taxon>
        <taxon>Oscillospiraceae</taxon>
        <taxon>Anaerotruncus</taxon>
    </lineage>
</organism>
<protein>
    <submittedName>
        <fullName evidence="5">BlaI/MecI/CopY family transcriptional regulator</fullName>
    </submittedName>
</protein>
<keyword evidence="4" id="KW-0804">Transcription</keyword>
<evidence type="ECO:0000313" key="5">
    <source>
        <dbReference type="EMBL" id="RLL08191.1"/>
    </source>
</evidence>
<dbReference type="Pfam" id="PF03965">
    <property type="entry name" value="Penicillinase_R"/>
    <property type="match status" value="1"/>
</dbReference>
<evidence type="ECO:0000313" key="6">
    <source>
        <dbReference type="Proteomes" id="UP000276301"/>
    </source>
</evidence>
<dbReference type="Proteomes" id="UP000276301">
    <property type="component" value="Unassembled WGS sequence"/>
</dbReference>
<evidence type="ECO:0000256" key="2">
    <source>
        <dbReference type="ARBA" id="ARBA00023015"/>
    </source>
</evidence>
<sequence length="123" mass="13616">MNRLSDSEFTIMQEIWSRSGPVTAGGLVEAFSERRGWKIQTVSTFLTRLVDKGMLTCEKHGGQNLYRVAVSEADYRAGETRDFLREVHGGSVQSFFAALGSPGSLSGAEIEELRRWLDGEGTK</sequence>
<dbReference type="RefSeq" id="WP_121587486.1">
    <property type="nucleotide sequence ID" value="NZ_RCHT01000034.1"/>
</dbReference>